<evidence type="ECO:0000256" key="5">
    <source>
        <dbReference type="ARBA" id="ARBA00022692"/>
    </source>
</evidence>
<feature type="signal peptide" evidence="13">
    <location>
        <begin position="1"/>
        <end position="33"/>
    </location>
</feature>
<feature type="domain" description="TonB-dependent receptor-like beta-barrel" evidence="14">
    <location>
        <begin position="274"/>
        <end position="708"/>
    </location>
</feature>
<dbReference type="SUPFAM" id="SSF56935">
    <property type="entry name" value="Porins"/>
    <property type="match status" value="1"/>
</dbReference>
<evidence type="ECO:0000256" key="3">
    <source>
        <dbReference type="ARBA" id="ARBA00022452"/>
    </source>
</evidence>
<feature type="chain" id="PRO_5014820707" evidence="13">
    <location>
        <begin position="34"/>
        <end position="750"/>
    </location>
</feature>
<reference evidence="16 17" key="1">
    <citation type="submission" date="2017-12" db="EMBL/GenBank/DDBJ databases">
        <title>The genome sequence of Caulobacter sp. 410.</title>
        <authorList>
            <person name="Gao J."/>
            <person name="Mao X."/>
            <person name="Sun J."/>
        </authorList>
    </citation>
    <scope>NUCLEOTIDE SEQUENCE [LARGE SCALE GENOMIC DNA]</scope>
    <source>
        <strain evidence="16 17">410</strain>
    </source>
</reference>
<dbReference type="InterPro" id="IPR012910">
    <property type="entry name" value="Plug_dom"/>
</dbReference>
<evidence type="ECO:0000256" key="13">
    <source>
        <dbReference type="SAM" id="SignalP"/>
    </source>
</evidence>
<evidence type="ECO:0000256" key="7">
    <source>
        <dbReference type="ARBA" id="ARBA00023065"/>
    </source>
</evidence>
<dbReference type="PROSITE" id="PS52016">
    <property type="entry name" value="TONB_DEPENDENT_REC_3"/>
    <property type="match status" value="1"/>
</dbReference>
<keyword evidence="8 12" id="KW-0798">TonB box</keyword>
<keyword evidence="13" id="KW-0732">Signal</keyword>
<evidence type="ECO:0000259" key="14">
    <source>
        <dbReference type="Pfam" id="PF00593"/>
    </source>
</evidence>
<gene>
    <name evidence="16" type="ORF">SGCZBJ_08080</name>
</gene>
<dbReference type="Pfam" id="PF07715">
    <property type="entry name" value="Plug"/>
    <property type="match status" value="1"/>
</dbReference>
<evidence type="ECO:0000256" key="12">
    <source>
        <dbReference type="RuleBase" id="RU003357"/>
    </source>
</evidence>
<dbReference type="CDD" id="cd01347">
    <property type="entry name" value="ligand_gated_channel"/>
    <property type="match status" value="1"/>
</dbReference>
<dbReference type="InterPro" id="IPR039426">
    <property type="entry name" value="TonB-dep_rcpt-like"/>
</dbReference>
<dbReference type="InterPro" id="IPR000531">
    <property type="entry name" value="Beta-barrel_TonB"/>
</dbReference>
<accession>A0A2N5DMR0</accession>
<name>A0A2N5DMR0_9CAUL</name>
<evidence type="ECO:0000256" key="11">
    <source>
        <dbReference type="PROSITE-ProRule" id="PRU01360"/>
    </source>
</evidence>
<sequence>MWESGMRRFFNTTALGGISAGVALAAFGGFAHAQETVDDAVVGEIVVTAQKRSQNVQDVPMAVQVIGGDQLEAAAVREFTDLTKVAPSLIVRPADNPVNASVSIRGVGTFAFGVGVEPSVAVVVDDVPIAFQARAFADLADVERIEVLRGPQSTLYGKSASAGLINIVTPGPTRELTGKVSALATTDDEVGLGAMISGPISDTLRFRSSNSYTSFEGNIDNLYNGEKVNGRETFATRNKLVWDPTDKFSATLAVDYLKGDTTAGRPFIALSPDARLRGNAAWTPAVFAPGVTVGPNNSSVVNNVTTGSDYEDFAQSLKLTYDLGFATLISVTSNDRYKMLDAFDQDETALSVNNYAKGLFSADQFSQEIRLVSDGSSSLRYTLGAFHADVNYRRYFFRGPAFSQANWDATSGSNENSVFGQLEYDVIEGTTLIGGLRLGREKIGYTFRDLRGGPAAAWADGASDDYATYRLGVQHKLADDVMVFATFATGHKGQSYDLTTGFNQARADLGPVRPESSEDIQVGVRSRFLDRRVTLNATLFNTEYEDFQAQGAELLPDGTQNFRLTNVGAIRTRGVELESTARLVDGLTLSGSVAYLDAEITQFAGAQCWPGQTAAQGCTGSPARQNLAGERPPQAPKWKLSAGAEYVRPLAGDLEGVANVAANYQSSVNYSLSQDPLTVQKGYAVVNLSVGVRDKARGYQVTAFVNNLFDEGYYTNLVNNYGAYGNQLAVQAFLPRDFKRYGGVRASMTF</sequence>
<evidence type="ECO:0000256" key="6">
    <source>
        <dbReference type="ARBA" id="ARBA00023004"/>
    </source>
</evidence>
<feature type="domain" description="TonB-dependent receptor plug" evidence="15">
    <location>
        <begin position="56"/>
        <end position="163"/>
    </location>
</feature>
<dbReference type="InterPro" id="IPR036942">
    <property type="entry name" value="Beta-barrel_TonB_sf"/>
</dbReference>
<proteinExistence type="inferred from homology"/>
<evidence type="ECO:0000313" key="17">
    <source>
        <dbReference type="Proteomes" id="UP000234479"/>
    </source>
</evidence>
<dbReference type="GO" id="GO:0009279">
    <property type="term" value="C:cell outer membrane"/>
    <property type="evidence" value="ECO:0007669"/>
    <property type="project" value="UniProtKB-SubCell"/>
</dbReference>
<keyword evidence="16" id="KW-0675">Receptor</keyword>
<dbReference type="Pfam" id="PF00593">
    <property type="entry name" value="TonB_dep_Rec_b-barrel"/>
    <property type="match status" value="1"/>
</dbReference>
<keyword evidence="6" id="KW-0408">Iron</keyword>
<keyword evidence="9 11" id="KW-0472">Membrane</keyword>
<dbReference type="OrthoDB" id="9760333at2"/>
<keyword evidence="17" id="KW-1185">Reference proteome</keyword>
<keyword evidence="5 11" id="KW-0812">Transmembrane</keyword>
<keyword evidence="3 11" id="KW-1134">Transmembrane beta strand</keyword>
<evidence type="ECO:0000256" key="2">
    <source>
        <dbReference type="ARBA" id="ARBA00022448"/>
    </source>
</evidence>
<dbReference type="EMBL" id="PJRS01000016">
    <property type="protein sequence ID" value="PLR27344.1"/>
    <property type="molecule type" value="Genomic_DNA"/>
</dbReference>
<dbReference type="Proteomes" id="UP000234479">
    <property type="component" value="Unassembled WGS sequence"/>
</dbReference>
<keyword evidence="4" id="KW-0410">Iron transport</keyword>
<evidence type="ECO:0000259" key="15">
    <source>
        <dbReference type="Pfam" id="PF07715"/>
    </source>
</evidence>
<keyword evidence="10 11" id="KW-0998">Cell outer membrane</keyword>
<evidence type="ECO:0000256" key="10">
    <source>
        <dbReference type="ARBA" id="ARBA00023237"/>
    </source>
</evidence>
<keyword evidence="7" id="KW-0406">Ion transport</keyword>
<dbReference type="PANTHER" id="PTHR32552">
    <property type="entry name" value="FERRICHROME IRON RECEPTOR-RELATED"/>
    <property type="match status" value="1"/>
</dbReference>
<evidence type="ECO:0000256" key="9">
    <source>
        <dbReference type="ARBA" id="ARBA00023136"/>
    </source>
</evidence>
<evidence type="ECO:0000256" key="8">
    <source>
        <dbReference type="ARBA" id="ARBA00023077"/>
    </source>
</evidence>
<evidence type="ECO:0000256" key="4">
    <source>
        <dbReference type="ARBA" id="ARBA00022496"/>
    </source>
</evidence>
<evidence type="ECO:0000313" key="16">
    <source>
        <dbReference type="EMBL" id="PLR27344.1"/>
    </source>
</evidence>
<organism evidence="16 17">
    <name type="scientific">Caulobacter zeae</name>
    <dbReference type="NCBI Taxonomy" id="2055137"/>
    <lineage>
        <taxon>Bacteria</taxon>
        <taxon>Pseudomonadati</taxon>
        <taxon>Pseudomonadota</taxon>
        <taxon>Alphaproteobacteria</taxon>
        <taxon>Caulobacterales</taxon>
        <taxon>Caulobacteraceae</taxon>
        <taxon>Caulobacter</taxon>
    </lineage>
</organism>
<evidence type="ECO:0000256" key="1">
    <source>
        <dbReference type="ARBA" id="ARBA00004571"/>
    </source>
</evidence>
<protein>
    <submittedName>
        <fullName evidence="16">TonB-dependent receptor</fullName>
    </submittedName>
</protein>
<comment type="caution">
    <text evidence="16">The sequence shown here is derived from an EMBL/GenBank/DDBJ whole genome shotgun (WGS) entry which is preliminary data.</text>
</comment>
<dbReference type="AlphaFoldDB" id="A0A2N5DMR0"/>
<keyword evidence="2 11" id="KW-0813">Transport</keyword>
<dbReference type="Gene3D" id="2.40.170.20">
    <property type="entry name" value="TonB-dependent receptor, beta-barrel domain"/>
    <property type="match status" value="1"/>
</dbReference>
<dbReference type="PANTHER" id="PTHR32552:SF81">
    <property type="entry name" value="TONB-DEPENDENT OUTER MEMBRANE RECEPTOR"/>
    <property type="match status" value="1"/>
</dbReference>
<dbReference type="GO" id="GO:0006826">
    <property type="term" value="P:iron ion transport"/>
    <property type="evidence" value="ECO:0007669"/>
    <property type="project" value="UniProtKB-KW"/>
</dbReference>
<comment type="subcellular location">
    <subcellularLocation>
        <location evidence="1 11">Cell outer membrane</location>
        <topology evidence="1 11">Multi-pass membrane protein</topology>
    </subcellularLocation>
</comment>
<comment type="similarity">
    <text evidence="11 12">Belongs to the TonB-dependent receptor family.</text>
</comment>